<proteinExistence type="inferred from homology"/>
<dbReference type="CDD" id="cd06261">
    <property type="entry name" value="TM_PBP2"/>
    <property type="match status" value="1"/>
</dbReference>
<feature type="transmembrane region" description="Helical" evidence="7">
    <location>
        <begin position="175"/>
        <end position="195"/>
    </location>
</feature>
<dbReference type="GO" id="GO:0005886">
    <property type="term" value="C:plasma membrane"/>
    <property type="evidence" value="ECO:0007669"/>
    <property type="project" value="UniProtKB-SubCell"/>
</dbReference>
<evidence type="ECO:0000256" key="5">
    <source>
        <dbReference type="ARBA" id="ARBA00022989"/>
    </source>
</evidence>
<dbReference type="PANTHER" id="PTHR43163">
    <property type="entry name" value="DIPEPTIDE TRANSPORT SYSTEM PERMEASE PROTEIN DPPB-RELATED"/>
    <property type="match status" value="1"/>
</dbReference>
<dbReference type="eggNOG" id="COG0601">
    <property type="taxonomic scope" value="Bacteria"/>
</dbReference>
<dbReference type="PANTHER" id="PTHR43163:SF6">
    <property type="entry name" value="DIPEPTIDE TRANSPORT SYSTEM PERMEASE PROTEIN DPPB-RELATED"/>
    <property type="match status" value="1"/>
</dbReference>
<feature type="domain" description="ABC transmembrane type-1" evidence="8">
    <location>
        <begin position="93"/>
        <end position="298"/>
    </location>
</feature>
<accession>S3BAV0</accession>
<organism evidence="9 10">
    <name type="scientific">Sutterella wadsworthensis HGA0223</name>
    <dbReference type="NCBI Taxonomy" id="1203554"/>
    <lineage>
        <taxon>Bacteria</taxon>
        <taxon>Pseudomonadati</taxon>
        <taxon>Pseudomonadota</taxon>
        <taxon>Betaproteobacteria</taxon>
        <taxon>Burkholderiales</taxon>
        <taxon>Sutterellaceae</taxon>
        <taxon>Sutterella</taxon>
    </lineage>
</organism>
<dbReference type="PATRIC" id="fig|1203554.3.peg.1807"/>
<keyword evidence="2 7" id="KW-0813">Transport</keyword>
<dbReference type="GeneID" id="64060537"/>
<feature type="transmembrane region" description="Helical" evidence="7">
    <location>
        <begin position="97"/>
        <end position="120"/>
    </location>
</feature>
<dbReference type="STRING" id="1203554.HMPREF1476_01724"/>
<keyword evidence="3" id="KW-1003">Cell membrane</keyword>
<keyword evidence="10" id="KW-1185">Reference proteome</keyword>
<dbReference type="InterPro" id="IPR000515">
    <property type="entry name" value="MetI-like"/>
</dbReference>
<protein>
    <recommendedName>
        <fullName evidence="8">ABC transmembrane type-1 domain-containing protein</fullName>
    </recommendedName>
</protein>
<dbReference type="PROSITE" id="PS50928">
    <property type="entry name" value="ABC_TM1"/>
    <property type="match status" value="1"/>
</dbReference>
<gene>
    <name evidence="9" type="ORF">HMPREF1476_01724</name>
</gene>
<evidence type="ECO:0000259" key="8">
    <source>
        <dbReference type="PROSITE" id="PS50928"/>
    </source>
</evidence>
<evidence type="ECO:0000256" key="2">
    <source>
        <dbReference type="ARBA" id="ARBA00022448"/>
    </source>
</evidence>
<dbReference type="Pfam" id="PF19300">
    <property type="entry name" value="BPD_transp_1_N"/>
    <property type="match status" value="1"/>
</dbReference>
<comment type="similarity">
    <text evidence="7">Belongs to the binding-protein-dependent transport system permease family.</text>
</comment>
<dbReference type="HOGENOM" id="CLU_036879_0_1_4"/>
<dbReference type="EMBL" id="ATCF01000024">
    <property type="protein sequence ID" value="EPD98433.1"/>
    <property type="molecule type" value="Genomic_DNA"/>
</dbReference>
<sequence length="311" mass="34007">MFILRRFLAFIPVALIVALIVFLMLHLSPGDPVAAIAGDSATAADIARIRAELGLDDPLPEQFVRWCMELIQGDLGRSYFLNRPVADLIADRVGPTLSLAGFTIVLTVLIAVPLGAWAAYRQGGWVDRALMGFSVLGFSIPSFVLGYCFVWLFGLKLNLLPSQGYVRYDESIEGWISHLILPSLTLCCIYVALIARVTRASVAEMLTEDFIRTARAKGITEMQVLLGHALRNAAVPIVTVVGVGIAILIGGVVVTEIVFAIPGLGSLTIDAVMSRDYPLIQGVTLFFSMLYMFINLLIDLSYTLFDPRIRE</sequence>
<dbReference type="SUPFAM" id="SSF161098">
    <property type="entry name" value="MetI-like"/>
    <property type="match status" value="1"/>
</dbReference>
<dbReference type="GO" id="GO:0071916">
    <property type="term" value="F:dipeptide transmembrane transporter activity"/>
    <property type="evidence" value="ECO:0007669"/>
    <property type="project" value="TreeGrafter"/>
</dbReference>
<dbReference type="RefSeq" id="WP_005432043.1">
    <property type="nucleotide sequence ID" value="NZ_KE150480.1"/>
</dbReference>
<evidence type="ECO:0000256" key="1">
    <source>
        <dbReference type="ARBA" id="ARBA00004651"/>
    </source>
</evidence>
<name>S3BAV0_9BURK</name>
<evidence type="ECO:0000256" key="4">
    <source>
        <dbReference type="ARBA" id="ARBA00022692"/>
    </source>
</evidence>
<feature type="transmembrane region" description="Helical" evidence="7">
    <location>
        <begin position="132"/>
        <end position="155"/>
    </location>
</feature>
<evidence type="ECO:0000313" key="9">
    <source>
        <dbReference type="EMBL" id="EPD98433.1"/>
    </source>
</evidence>
<evidence type="ECO:0000313" key="10">
    <source>
        <dbReference type="Proteomes" id="UP000014400"/>
    </source>
</evidence>
<keyword evidence="4 7" id="KW-0812">Transmembrane</keyword>
<comment type="subcellular location">
    <subcellularLocation>
        <location evidence="1 7">Cell membrane</location>
        <topology evidence="1 7">Multi-pass membrane protein</topology>
    </subcellularLocation>
</comment>
<feature type="transmembrane region" description="Helical" evidence="7">
    <location>
        <begin position="279"/>
        <end position="305"/>
    </location>
</feature>
<comment type="caution">
    <text evidence="9">The sequence shown here is derived from an EMBL/GenBank/DDBJ whole genome shotgun (WGS) entry which is preliminary data.</text>
</comment>
<feature type="transmembrane region" description="Helical" evidence="7">
    <location>
        <begin position="7"/>
        <end position="27"/>
    </location>
</feature>
<reference evidence="9 10" key="1">
    <citation type="submission" date="2013-04" db="EMBL/GenBank/DDBJ databases">
        <title>The Genome Sequence of Sutterella wadsworthensis HGA0223.</title>
        <authorList>
            <consortium name="The Broad Institute Genomics Platform"/>
            <person name="Earl A."/>
            <person name="Ward D."/>
            <person name="Feldgarden M."/>
            <person name="Gevers D."/>
            <person name="Schmidt T.M."/>
            <person name="Dover J."/>
            <person name="Dai D."/>
            <person name="Walker B."/>
            <person name="Young S."/>
            <person name="Zeng Q."/>
            <person name="Gargeya S."/>
            <person name="Fitzgerald M."/>
            <person name="Haas B."/>
            <person name="Abouelleil A."/>
            <person name="Allen A.W."/>
            <person name="Alvarado L."/>
            <person name="Arachchi H.M."/>
            <person name="Berlin A.M."/>
            <person name="Chapman S.B."/>
            <person name="Gainer-Dewar J."/>
            <person name="Goldberg J."/>
            <person name="Griggs A."/>
            <person name="Gujja S."/>
            <person name="Hansen M."/>
            <person name="Howarth C."/>
            <person name="Imamovic A."/>
            <person name="Ireland A."/>
            <person name="Larimer J."/>
            <person name="McCowan C."/>
            <person name="Murphy C."/>
            <person name="Pearson M."/>
            <person name="Poon T.W."/>
            <person name="Priest M."/>
            <person name="Roberts A."/>
            <person name="Saif S."/>
            <person name="Shea T."/>
            <person name="Sisk P."/>
            <person name="Sykes S."/>
            <person name="Wortman J."/>
            <person name="Nusbaum C."/>
            <person name="Birren B."/>
        </authorList>
    </citation>
    <scope>NUCLEOTIDE SEQUENCE [LARGE SCALE GENOMIC DNA]</scope>
    <source>
        <strain evidence="9 10">HGA0223</strain>
    </source>
</reference>
<dbReference type="Proteomes" id="UP000014400">
    <property type="component" value="Unassembled WGS sequence"/>
</dbReference>
<keyword evidence="5 7" id="KW-1133">Transmembrane helix</keyword>
<dbReference type="Gene3D" id="1.10.3720.10">
    <property type="entry name" value="MetI-like"/>
    <property type="match status" value="1"/>
</dbReference>
<dbReference type="Pfam" id="PF00528">
    <property type="entry name" value="BPD_transp_1"/>
    <property type="match status" value="1"/>
</dbReference>
<evidence type="ECO:0000256" key="3">
    <source>
        <dbReference type="ARBA" id="ARBA00022475"/>
    </source>
</evidence>
<evidence type="ECO:0000256" key="7">
    <source>
        <dbReference type="RuleBase" id="RU363032"/>
    </source>
</evidence>
<keyword evidence="6 7" id="KW-0472">Membrane</keyword>
<evidence type="ECO:0000256" key="6">
    <source>
        <dbReference type="ARBA" id="ARBA00023136"/>
    </source>
</evidence>
<feature type="transmembrane region" description="Helical" evidence="7">
    <location>
        <begin position="233"/>
        <end position="259"/>
    </location>
</feature>
<dbReference type="InterPro" id="IPR045621">
    <property type="entry name" value="BPD_transp_1_N"/>
</dbReference>
<dbReference type="AlphaFoldDB" id="S3BAV0"/>
<dbReference type="InterPro" id="IPR035906">
    <property type="entry name" value="MetI-like_sf"/>
</dbReference>